<organism evidence="1 2">
    <name type="scientific">Glycocaulis alkaliphilus</name>
    <dbReference type="NCBI Taxonomy" id="1434191"/>
    <lineage>
        <taxon>Bacteria</taxon>
        <taxon>Pseudomonadati</taxon>
        <taxon>Pseudomonadota</taxon>
        <taxon>Alphaproteobacteria</taxon>
        <taxon>Maricaulales</taxon>
        <taxon>Maricaulaceae</taxon>
        <taxon>Glycocaulis</taxon>
    </lineage>
</organism>
<reference evidence="1 2" key="1">
    <citation type="submission" date="2016-12" db="EMBL/GenBank/DDBJ databases">
        <title>The genome of dimorphic prosthecate Glycocaulis alkaliphilus 6b-8t, isolated from crude oil dictates its adaptability in petroleum environments.</title>
        <authorList>
            <person name="Wu X.-L."/>
            <person name="Geng S."/>
        </authorList>
    </citation>
    <scope>NUCLEOTIDE SEQUENCE [LARGE SCALE GENOMIC DNA]</scope>
    <source>
        <strain evidence="1 2">6B-8</strain>
    </source>
</reference>
<dbReference type="EMBL" id="CP018911">
    <property type="protein sequence ID" value="AZU04445.1"/>
    <property type="molecule type" value="Genomic_DNA"/>
</dbReference>
<name>A0A3T0EAF0_9PROT</name>
<protein>
    <submittedName>
        <fullName evidence="1">Uncharacterized protein</fullName>
    </submittedName>
</protein>
<sequence length="47" mass="5055">MITAFETARSFTLAGSRGGRGAACSPQGLLHRYRHYEGGTKLSITRA</sequence>
<dbReference type="AlphaFoldDB" id="A0A3T0EAF0"/>
<proteinExistence type="predicted"/>
<evidence type="ECO:0000313" key="2">
    <source>
        <dbReference type="Proteomes" id="UP000286954"/>
    </source>
</evidence>
<dbReference type="Proteomes" id="UP000286954">
    <property type="component" value="Chromosome"/>
</dbReference>
<accession>A0A3T0EAF0</accession>
<dbReference type="KEGG" id="gak:X907_1922"/>
<gene>
    <name evidence="1" type="ORF">X907_1922</name>
</gene>
<evidence type="ECO:0000313" key="1">
    <source>
        <dbReference type="EMBL" id="AZU04445.1"/>
    </source>
</evidence>
<keyword evidence="2" id="KW-1185">Reference proteome</keyword>